<sequence>MSLRSRIRDLHTSAVVADNEHQVRLRTGQLSDLSDRIATVVQGLSALRVGLAEVRQLNVEIPADLHRAAGHATDGLRSLAAELPDIAVDSDLDAAKVHVSNTERFVSGLRSFVADNWRRHVTQPLPPINRELVDALAESGVDVESIRVALESAQGQLLAIVNRTIPLKGDVDKFRAAFESVRASGDQIGNVVDPDIAKGIVGSQEGAGMPLVWFTPVRLQALSELGIIDRFRVRLQ</sequence>
<dbReference type="AlphaFoldDB" id="A0A4V5UXQ3"/>
<dbReference type="OrthoDB" id="5142155at2"/>
<protein>
    <submittedName>
        <fullName evidence="1">Uncharacterized protein</fullName>
    </submittedName>
</protein>
<name>A0A4V5UXQ3_9ACTN</name>
<gene>
    <name evidence="1" type="ORF">FDA38_02160</name>
</gene>
<evidence type="ECO:0000313" key="2">
    <source>
        <dbReference type="Proteomes" id="UP000305836"/>
    </source>
</evidence>
<accession>A0A4V5UXQ3</accession>
<dbReference type="Proteomes" id="UP000305836">
    <property type="component" value="Unassembled WGS sequence"/>
</dbReference>
<comment type="caution">
    <text evidence="1">The sequence shown here is derived from an EMBL/GenBank/DDBJ whole genome shotgun (WGS) entry which is preliminary data.</text>
</comment>
<dbReference type="RefSeq" id="WP_137252374.1">
    <property type="nucleotide sequence ID" value="NZ_JBHSPQ010000004.1"/>
</dbReference>
<keyword evidence="2" id="KW-1185">Reference proteome</keyword>
<dbReference type="EMBL" id="SZPZ01000001">
    <property type="protein sequence ID" value="TKK81663.1"/>
    <property type="molecule type" value="Genomic_DNA"/>
</dbReference>
<proteinExistence type="predicted"/>
<evidence type="ECO:0000313" key="1">
    <source>
        <dbReference type="EMBL" id="TKK81663.1"/>
    </source>
</evidence>
<reference evidence="1 2" key="1">
    <citation type="submission" date="2019-04" db="EMBL/GenBank/DDBJ databases">
        <title>Kribbella sp. NEAU-THZ 27 nov., a novel actinomycete isolated from soil.</title>
        <authorList>
            <person name="Duan L."/>
        </authorList>
    </citation>
    <scope>NUCLEOTIDE SEQUENCE [LARGE SCALE GENOMIC DNA]</scope>
    <source>
        <strain evidence="2">NEAU-THZ27</strain>
    </source>
</reference>
<organism evidence="1 2">
    <name type="scientific">Kribbella jiaozuonensis</name>
    <dbReference type="NCBI Taxonomy" id="2575441"/>
    <lineage>
        <taxon>Bacteria</taxon>
        <taxon>Bacillati</taxon>
        <taxon>Actinomycetota</taxon>
        <taxon>Actinomycetes</taxon>
        <taxon>Propionibacteriales</taxon>
        <taxon>Kribbellaceae</taxon>
        <taxon>Kribbella</taxon>
    </lineage>
</organism>